<evidence type="ECO:0000256" key="2">
    <source>
        <dbReference type="SAM" id="SignalP"/>
    </source>
</evidence>
<evidence type="ECO:0000256" key="1">
    <source>
        <dbReference type="SAM" id="MobiDB-lite"/>
    </source>
</evidence>
<accession>A0A4Y9PNN2</accession>
<evidence type="ECO:0000313" key="5">
    <source>
        <dbReference type="Proteomes" id="UP000297700"/>
    </source>
</evidence>
<dbReference type="Pfam" id="PF04773">
    <property type="entry name" value="FecR"/>
    <property type="match status" value="1"/>
</dbReference>
<dbReference type="PANTHER" id="PTHR38731">
    <property type="entry name" value="LIPL45-RELATED LIPOPROTEIN-RELATED"/>
    <property type="match status" value="1"/>
</dbReference>
<protein>
    <recommendedName>
        <fullName evidence="3">FecR protein domain-containing protein</fullName>
    </recommendedName>
</protein>
<dbReference type="RefSeq" id="WP_135161878.1">
    <property type="nucleotide sequence ID" value="NZ_SPQS01000001.1"/>
</dbReference>
<feature type="region of interest" description="Disordered" evidence="1">
    <location>
        <begin position="356"/>
        <end position="410"/>
    </location>
</feature>
<gene>
    <name evidence="4" type="ORF">E4K64_01780</name>
</gene>
<dbReference type="AlphaFoldDB" id="A0A4Y9PNN2"/>
<name>A0A4Y9PNN2_9BRAD</name>
<dbReference type="PANTHER" id="PTHR38731:SF3">
    <property type="entry name" value="BLL6125 PROTEIN"/>
    <property type="match status" value="1"/>
</dbReference>
<feature type="domain" description="FecR protein" evidence="3">
    <location>
        <begin position="63"/>
        <end position="157"/>
    </location>
</feature>
<comment type="caution">
    <text evidence="4">The sequence shown here is derived from an EMBL/GenBank/DDBJ whole genome shotgun (WGS) entry which is preliminary data.</text>
</comment>
<feature type="region of interest" description="Disordered" evidence="1">
    <location>
        <begin position="186"/>
        <end position="209"/>
    </location>
</feature>
<evidence type="ECO:0000313" key="4">
    <source>
        <dbReference type="EMBL" id="TFV80566.1"/>
    </source>
</evidence>
<keyword evidence="2" id="KW-0732">Signal</keyword>
<dbReference type="Gene3D" id="2.60.120.1440">
    <property type="match status" value="1"/>
</dbReference>
<dbReference type="EMBL" id="SPQS01000001">
    <property type="protein sequence ID" value="TFV80566.1"/>
    <property type="molecule type" value="Genomic_DNA"/>
</dbReference>
<reference evidence="4 5" key="1">
    <citation type="submission" date="2019-03" db="EMBL/GenBank/DDBJ databases">
        <title>Bradyrhizobium strains diversity.</title>
        <authorList>
            <person name="Urquiaga M.C.O."/>
            <person name="Hungria M."/>
            <person name="Delamuta J.R.M."/>
            <person name="Klepa M.S."/>
        </authorList>
    </citation>
    <scope>NUCLEOTIDE SEQUENCE [LARGE SCALE GENOMIC DNA]</scope>
    <source>
        <strain evidence="4 5">CNPSo 3426</strain>
    </source>
</reference>
<feature type="region of interest" description="Disordered" evidence="1">
    <location>
        <begin position="291"/>
        <end position="311"/>
    </location>
</feature>
<feature type="compositionally biased region" description="Gly residues" evidence="1">
    <location>
        <begin position="379"/>
        <end position="402"/>
    </location>
</feature>
<dbReference type="Proteomes" id="UP000297700">
    <property type="component" value="Unassembled WGS sequence"/>
</dbReference>
<organism evidence="4 5">
    <name type="scientific">Bradyrhizobium frederickii</name>
    <dbReference type="NCBI Taxonomy" id="2560054"/>
    <lineage>
        <taxon>Bacteria</taxon>
        <taxon>Pseudomonadati</taxon>
        <taxon>Pseudomonadota</taxon>
        <taxon>Alphaproteobacteria</taxon>
        <taxon>Hyphomicrobiales</taxon>
        <taxon>Nitrobacteraceae</taxon>
        <taxon>Bradyrhizobium</taxon>
    </lineage>
</organism>
<sequence>MLGRIGMRCAFVVALTLGTASGAFAAEDGVWSISKATGEVWVATDGAQQVALNQEETLKPGNTIRTGRTGRVLLVRGEETILISPNSVVGLPAEKKDGLSTTIIQQAGSILLEVEKRNVKHFEVETPYLAAVVKGTQFSVTVEAGSTKVGVLRGQVEVSDFRTGQIAQVMKGQAATVSEHGKPGLRLSGAGTFNPIEHGKPRTPTIERVPVPKSGLSAPRNAANGHAIHALGPIDKGTKVAGAPKQSHQAAGGHVSKAGIVRISSSLGEVKLNFHKVTRGLAHGTVAPGQLRNANANAGTETVWSDGKTSTTASNTAAQTVSTISGAAASVSNSASNPGAAIAAAASNGNAGGNGNSGNGNNGNGGGNSGNNGNNGNNGATGNGKGNNGNGNGNSGGNGSNGHGHAYGRR</sequence>
<feature type="chain" id="PRO_5021473605" description="FecR protein domain-containing protein" evidence="2">
    <location>
        <begin position="26"/>
        <end position="410"/>
    </location>
</feature>
<feature type="signal peptide" evidence="2">
    <location>
        <begin position="1"/>
        <end position="25"/>
    </location>
</feature>
<feature type="compositionally biased region" description="Polar residues" evidence="1">
    <location>
        <begin position="292"/>
        <end position="303"/>
    </location>
</feature>
<proteinExistence type="predicted"/>
<feature type="compositionally biased region" description="Gly residues" evidence="1">
    <location>
        <begin position="356"/>
        <end position="370"/>
    </location>
</feature>
<evidence type="ECO:0000259" key="3">
    <source>
        <dbReference type="Pfam" id="PF04773"/>
    </source>
</evidence>
<dbReference type="InterPro" id="IPR006860">
    <property type="entry name" value="FecR"/>
</dbReference>